<feature type="region of interest" description="Disordered" evidence="1">
    <location>
        <begin position="1"/>
        <end position="54"/>
    </location>
</feature>
<gene>
    <name evidence="2" type="ORF">SAMN05216551_102124</name>
</gene>
<dbReference type="OrthoDB" id="7066611at2"/>
<feature type="compositionally biased region" description="Low complexity" evidence="1">
    <location>
        <begin position="18"/>
        <end position="37"/>
    </location>
</feature>
<organism evidence="2 3">
    <name type="scientific">Chitinasiproducens palmae</name>
    <dbReference type="NCBI Taxonomy" id="1770053"/>
    <lineage>
        <taxon>Bacteria</taxon>
        <taxon>Pseudomonadati</taxon>
        <taxon>Pseudomonadota</taxon>
        <taxon>Betaproteobacteria</taxon>
        <taxon>Burkholderiales</taxon>
        <taxon>Burkholderiaceae</taxon>
        <taxon>Chitinasiproducens</taxon>
    </lineage>
</organism>
<evidence type="ECO:0008006" key="4">
    <source>
        <dbReference type="Google" id="ProtNLM"/>
    </source>
</evidence>
<proteinExistence type="predicted"/>
<keyword evidence="3" id="KW-1185">Reference proteome</keyword>
<evidence type="ECO:0000256" key="1">
    <source>
        <dbReference type="SAM" id="MobiDB-lite"/>
    </source>
</evidence>
<sequence>MTRVGRKRQADGMTTVDPHAGASQPAAAASRKAPATSRHGAGGHARSSAKPLDAAAGSALAETLALARLARVESEDSRQASVAAVREALLEGRIAFDADKLVALIERFHGGGR</sequence>
<reference evidence="3" key="1">
    <citation type="submission" date="2016-09" db="EMBL/GenBank/DDBJ databases">
        <authorList>
            <person name="Varghese N."/>
            <person name="Submissions S."/>
        </authorList>
    </citation>
    <scope>NUCLEOTIDE SEQUENCE [LARGE SCALE GENOMIC DNA]</scope>
    <source>
        <strain evidence="3">JS23</strain>
    </source>
</reference>
<dbReference type="STRING" id="1770053.SAMN05216551_102124"/>
<accession>A0A1H2PKM7</accession>
<evidence type="ECO:0000313" key="3">
    <source>
        <dbReference type="Proteomes" id="UP000243719"/>
    </source>
</evidence>
<protein>
    <recommendedName>
        <fullName evidence="4">Negative regulator of flagellin synthesis</fullName>
    </recommendedName>
</protein>
<dbReference type="RefSeq" id="WP_139169470.1">
    <property type="nucleotide sequence ID" value="NZ_FNLO01000002.1"/>
</dbReference>
<dbReference type="Proteomes" id="UP000243719">
    <property type="component" value="Unassembled WGS sequence"/>
</dbReference>
<dbReference type="EMBL" id="FNLO01000002">
    <property type="protein sequence ID" value="SDV46944.1"/>
    <property type="molecule type" value="Genomic_DNA"/>
</dbReference>
<dbReference type="AlphaFoldDB" id="A0A1H2PKM7"/>
<evidence type="ECO:0000313" key="2">
    <source>
        <dbReference type="EMBL" id="SDV46944.1"/>
    </source>
</evidence>
<name>A0A1H2PKM7_9BURK</name>